<keyword evidence="2" id="KW-1185">Reference proteome</keyword>
<dbReference type="Proteomes" id="UP001190926">
    <property type="component" value="Unassembled WGS sequence"/>
</dbReference>
<evidence type="ECO:0000313" key="2">
    <source>
        <dbReference type="Proteomes" id="UP001190926"/>
    </source>
</evidence>
<dbReference type="EMBL" id="SDAM02000006">
    <property type="protein sequence ID" value="KAH6837877.1"/>
    <property type="molecule type" value="Genomic_DNA"/>
</dbReference>
<dbReference type="PANTHER" id="PTHR48449:SF1">
    <property type="entry name" value="DUF1985 DOMAIN-CONTAINING PROTEIN"/>
    <property type="match status" value="1"/>
</dbReference>
<dbReference type="PANTHER" id="PTHR48449">
    <property type="entry name" value="DUF1985 DOMAIN-CONTAINING PROTEIN"/>
    <property type="match status" value="1"/>
</dbReference>
<gene>
    <name evidence="1" type="ORF">C2S53_001962</name>
</gene>
<dbReference type="AlphaFoldDB" id="A0AAD4JQ02"/>
<accession>A0AAD4JQ02</accession>
<evidence type="ECO:0000313" key="1">
    <source>
        <dbReference type="EMBL" id="KAH6837877.1"/>
    </source>
</evidence>
<evidence type="ECO:0008006" key="3">
    <source>
        <dbReference type="Google" id="ProtNLM"/>
    </source>
</evidence>
<organism evidence="1 2">
    <name type="scientific">Perilla frutescens var. hirtella</name>
    <name type="common">Perilla citriodora</name>
    <name type="synonym">Perilla setoyensis</name>
    <dbReference type="NCBI Taxonomy" id="608512"/>
    <lineage>
        <taxon>Eukaryota</taxon>
        <taxon>Viridiplantae</taxon>
        <taxon>Streptophyta</taxon>
        <taxon>Embryophyta</taxon>
        <taxon>Tracheophyta</taxon>
        <taxon>Spermatophyta</taxon>
        <taxon>Magnoliopsida</taxon>
        <taxon>eudicotyledons</taxon>
        <taxon>Gunneridae</taxon>
        <taxon>Pentapetalae</taxon>
        <taxon>asterids</taxon>
        <taxon>lamiids</taxon>
        <taxon>Lamiales</taxon>
        <taxon>Lamiaceae</taxon>
        <taxon>Nepetoideae</taxon>
        <taxon>Elsholtzieae</taxon>
        <taxon>Perilla</taxon>
    </lineage>
</organism>
<proteinExistence type="predicted"/>
<comment type="caution">
    <text evidence="1">The sequence shown here is derived from an EMBL/GenBank/DDBJ whole genome shotgun (WGS) entry which is preliminary data.</text>
</comment>
<sequence length="273" mass="30480">MVRQHEHRSECRGACCSAEIHLLSLISREAHDRKGFGGSVQGAGDGQDASDYVKVANILFVYRMIFCLYQKRVVDPWVWVLVEDAERWNSFPWGAYSYQMLMHFISILPCKREAIGGKGQCTYHFYGPIWALQIWACEVIPDLAREIVMGSVVCTISREDDDSIFQEHAAAGRCTERAICSHSIDEQEEVAGKCSILLFQFGSGCCGAISPRHYIGSDTAEGLTFEPGIEGRFDPGIEGPARPRLYPCEQTGNLLTHNRRALRLSAALDVMNP</sequence>
<name>A0AAD4JQ02_PERFH</name>
<reference evidence="1 2" key="1">
    <citation type="journal article" date="2021" name="Nat. Commun.">
        <title>Incipient diploidization of the medicinal plant Perilla within 10,000 years.</title>
        <authorList>
            <person name="Zhang Y."/>
            <person name="Shen Q."/>
            <person name="Leng L."/>
            <person name="Zhang D."/>
            <person name="Chen S."/>
            <person name="Shi Y."/>
            <person name="Ning Z."/>
            <person name="Chen S."/>
        </authorList>
    </citation>
    <scope>NUCLEOTIDE SEQUENCE [LARGE SCALE GENOMIC DNA]</scope>
    <source>
        <strain evidence="2">cv. PC099</strain>
    </source>
</reference>
<protein>
    <recommendedName>
        <fullName evidence="3">Aminotransferase-like plant mobile domain-containing protein</fullName>
    </recommendedName>
</protein>